<sequence>MPWSAAVTTQFSLVDLYTHDETEFYGPYNSLLFELFPTAEDYQISPQFKNVEGSLDFTIQYIVHHRHMGPIFFLEIKAYRTLKDLSARVAADDQTRQSFGTFASSQIPIPTLYGASAFGPVLCIYEFTTATRRITPPRILPERDIINDTAPEDRWEFDIMKEEGEARLRAVVTHIKAMAATI</sequence>
<dbReference type="EMBL" id="NHYD01002450">
    <property type="protein sequence ID" value="PPQ86634.1"/>
    <property type="molecule type" value="Genomic_DNA"/>
</dbReference>
<protein>
    <submittedName>
        <fullName evidence="1">Uncharacterized protein</fullName>
    </submittedName>
</protein>
<dbReference type="OrthoDB" id="3254408at2759"/>
<dbReference type="STRING" id="93625.A0A409X7F3"/>
<gene>
    <name evidence="1" type="ORF">CVT25_006817</name>
</gene>
<organism evidence="1 2">
    <name type="scientific">Psilocybe cyanescens</name>
    <dbReference type="NCBI Taxonomy" id="93625"/>
    <lineage>
        <taxon>Eukaryota</taxon>
        <taxon>Fungi</taxon>
        <taxon>Dikarya</taxon>
        <taxon>Basidiomycota</taxon>
        <taxon>Agaricomycotina</taxon>
        <taxon>Agaricomycetes</taxon>
        <taxon>Agaricomycetidae</taxon>
        <taxon>Agaricales</taxon>
        <taxon>Agaricineae</taxon>
        <taxon>Strophariaceae</taxon>
        <taxon>Psilocybe</taxon>
    </lineage>
</organism>
<proteinExistence type="predicted"/>
<accession>A0A409X7F3</accession>
<dbReference type="AlphaFoldDB" id="A0A409X7F3"/>
<comment type="caution">
    <text evidence="1">The sequence shown here is derived from an EMBL/GenBank/DDBJ whole genome shotgun (WGS) entry which is preliminary data.</text>
</comment>
<evidence type="ECO:0000313" key="2">
    <source>
        <dbReference type="Proteomes" id="UP000283269"/>
    </source>
</evidence>
<dbReference type="InParanoid" id="A0A409X7F3"/>
<name>A0A409X7F3_PSICY</name>
<dbReference type="Proteomes" id="UP000283269">
    <property type="component" value="Unassembled WGS sequence"/>
</dbReference>
<evidence type="ECO:0000313" key="1">
    <source>
        <dbReference type="EMBL" id="PPQ86634.1"/>
    </source>
</evidence>
<keyword evidence="2" id="KW-1185">Reference proteome</keyword>
<reference evidence="1 2" key="1">
    <citation type="journal article" date="2018" name="Evol. Lett.">
        <title>Horizontal gene cluster transfer increased hallucinogenic mushroom diversity.</title>
        <authorList>
            <person name="Reynolds H.T."/>
            <person name="Vijayakumar V."/>
            <person name="Gluck-Thaler E."/>
            <person name="Korotkin H.B."/>
            <person name="Matheny P.B."/>
            <person name="Slot J.C."/>
        </authorList>
    </citation>
    <scope>NUCLEOTIDE SEQUENCE [LARGE SCALE GENOMIC DNA]</scope>
    <source>
        <strain evidence="1 2">2631</strain>
    </source>
</reference>